<accession>A0A109LEC3</accession>
<proteinExistence type="predicted"/>
<evidence type="ECO:0000313" key="1">
    <source>
        <dbReference type="EMBL" id="KWV86090.1"/>
    </source>
</evidence>
<organism evidence="1 2">
    <name type="scientific">Pseudomonas fluorescens</name>
    <dbReference type="NCBI Taxonomy" id="294"/>
    <lineage>
        <taxon>Bacteria</taxon>
        <taxon>Pseudomonadati</taxon>
        <taxon>Pseudomonadota</taxon>
        <taxon>Gammaproteobacteria</taxon>
        <taxon>Pseudomonadales</taxon>
        <taxon>Pseudomonadaceae</taxon>
        <taxon>Pseudomonas</taxon>
    </lineage>
</organism>
<protein>
    <submittedName>
        <fullName evidence="1">Uncharacterized protein</fullName>
    </submittedName>
</protein>
<gene>
    <name evidence="1" type="ORF">PFLmoz3_04289</name>
</gene>
<dbReference type="EMBL" id="LCYA01000105">
    <property type="protein sequence ID" value="KWV86090.1"/>
    <property type="molecule type" value="Genomic_DNA"/>
</dbReference>
<evidence type="ECO:0000313" key="2">
    <source>
        <dbReference type="Proteomes" id="UP000061348"/>
    </source>
</evidence>
<dbReference type="Proteomes" id="UP000061348">
    <property type="component" value="Unassembled WGS sequence"/>
</dbReference>
<reference evidence="1 2" key="1">
    <citation type="submission" date="2015-05" db="EMBL/GenBank/DDBJ databases">
        <title>A genomic and transcriptomic approach to investigate the blue pigment phenotype in Pseudomonas fluorescens.</title>
        <authorList>
            <person name="Andreani N.A."/>
            <person name="Cardazzo B."/>
        </authorList>
    </citation>
    <scope>NUCLEOTIDE SEQUENCE [LARGE SCALE GENOMIC DNA]</scope>
    <source>
        <strain evidence="1 2">Ps_22</strain>
    </source>
</reference>
<comment type="caution">
    <text evidence="1">The sequence shown here is derived from an EMBL/GenBank/DDBJ whole genome shotgun (WGS) entry which is preliminary data.</text>
</comment>
<sequence>MKGSNNCTLILTIASTVEPPSPCTLSSSATSSGVRKMPNRLDAAALQMAAGILPRAREVKAIADCTVAGKAQR</sequence>
<name>A0A109LEC3_PSEFL</name>
<dbReference type="AlphaFoldDB" id="A0A109LEC3"/>